<organism evidence="1 2">
    <name type="scientific">Paenibacillus hunanensis</name>
    <dbReference type="NCBI Taxonomy" id="539262"/>
    <lineage>
        <taxon>Bacteria</taxon>
        <taxon>Bacillati</taxon>
        <taxon>Bacillota</taxon>
        <taxon>Bacilli</taxon>
        <taxon>Bacillales</taxon>
        <taxon>Paenibacillaceae</taxon>
        <taxon>Paenibacillus</taxon>
    </lineage>
</organism>
<protein>
    <submittedName>
        <fullName evidence="1">Uncharacterized protein</fullName>
    </submittedName>
</protein>
<evidence type="ECO:0000313" key="2">
    <source>
        <dbReference type="Proteomes" id="UP001185028"/>
    </source>
</evidence>
<dbReference type="EMBL" id="JAVDQH010000010">
    <property type="protein sequence ID" value="MDR6244947.1"/>
    <property type="molecule type" value="Genomic_DNA"/>
</dbReference>
<dbReference type="Proteomes" id="UP001185028">
    <property type="component" value="Unassembled WGS sequence"/>
</dbReference>
<keyword evidence="2" id="KW-1185">Reference proteome</keyword>
<accession>A0ABU1J2X4</accession>
<dbReference type="SUPFAM" id="SSF56300">
    <property type="entry name" value="Metallo-dependent phosphatases"/>
    <property type="match status" value="1"/>
</dbReference>
<gene>
    <name evidence="1" type="ORF">JOC58_002844</name>
</gene>
<proteinExistence type="predicted"/>
<dbReference type="InterPro" id="IPR029052">
    <property type="entry name" value="Metallo-depent_PP-like"/>
</dbReference>
<dbReference type="Gene3D" id="3.60.21.10">
    <property type="match status" value="1"/>
</dbReference>
<evidence type="ECO:0000313" key="1">
    <source>
        <dbReference type="EMBL" id="MDR6244947.1"/>
    </source>
</evidence>
<reference evidence="1 2" key="1">
    <citation type="submission" date="2023-07" db="EMBL/GenBank/DDBJ databases">
        <title>Genomic Encyclopedia of Type Strains, Phase IV (KMG-IV): sequencing the most valuable type-strain genomes for metagenomic binning, comparative biology and taxonomic classification.</title>
        <authorList>
            <person name="Goeker M."/>
        </authorList>
    </citation>
    <scope>NUCLEOTIDE SEQUENCE [LARGE SCALE GENOMIC DNA]</scope>
    <source>
        <strain evidence="1 2">DSM 22170</strain>
    </source>
</reference>
<name>A0ABU1J2X4_9BACL</name>
<comment type="caution">
    <text evidence="1">The sequence shown here is derived from an EMBL/GenBank/DDBJ whole genome shotgun (WGS) entry which is preliminary data.</text>
</comment>
<sequence length="73" mass="8795">MCEYFRRGDTLWQIHGGKETLRDFERSFSESEMGEYIEWVSNLPLVYEDDMFVYKHAGLNPFEPIEKQSREIL</sequence>